<organism evidence="1 2">
    <name type="scientific">Riccia sorocarpa</name>
    <dbReference type="NCBI Taxonomy" id="122646"/>
    <lineage>
        <taxon>Eukaryota</taxon>
        <taxon>Viridiplantae</taxon>
        <taxon>Streptophyta</taxon>
        <taxon>Embryophyta</taxon>
        <taxon>Marchantiophyta</taxon>
        <taxon>Marchantiopsida</taxon>
        <taxon>Marchantiidae</taxon>
        <taxon>Marchantiales</taxon>
        <taxon>Ricciaceae</taxon>
        <taxon>Riccia</taxon>
    </lineage>
</organism>
<dbReference type="EMBL" id="JBJQOH010000004">
    <property type="protein sequence ID" value="KAL3689108.1"/>
    <property type="molecule type" value="Genomic_DNA"/>
</dbReference>
<accession>A0ABD3HCL6</accession>
<gene>
    <name evidence="1" type="ORF">R1sor_015417</name>
</gene>
<proteinExistence type="predicted"/>
<evidence type="ECO:0000313" key="1">
    <source>
        <dbReference type="EMBL" id="KAL3689108.1"/>
    </source>
</evidence>
<dbReference type="AlphaFoldDB" id="A0ABD3HCL6"/>
<evidence type="ECO:0000313" key="2">
    <source>
        <dbReference type="Proteomes" id="UP001633002"/>
    </source>
</evidence>
<name>A0ABD3HCL6_9MARC</name>
<sequence>MARRGSRYDCSRLDRLYLSSGASWIDHVRDIHHHSAKTVSDHVPVTVTLQIRLEGLVPCERDAKATPKREEGSLEAEVAWRRQMLSEDPSAEEIETLESLEKRLKARELEDAKSWKVRSRVKWLSVEEAPSRYFFAKLRANWAKESLNALETEDGTVSTDTEEILQEIHSFYQILYTAEEESEEWSQAHDEVIGLVSKSIPEDASIQVAKMPDRAEIERVVFNMKSGKAPGQDGLTANMVKCCWEFVRDCCIKLVQAKEG</sequence>
<evidence type="ECO:0008006" key="3">
    <source>
        <dbReference type="Google" id="ProtNLM"/>
    </source>
</evidence>
<protein>
    <recommendedName>
        <fullName evidence="3">Reverse transcriptase</fullName>
    </recommendedName>
</protein>
<reference evidence="1 2" key="1">
    <citation type="submission" date="2024-09" db="EMBL/GenBank/DDBJ databases">
        <title>Chromosome-scale assembly of Riccia sorocarpa.</title>
        <authorList>
            <person name="Paukszto L."/>
        </authorList>
    </citation>
    <scope>NUCLEOTIDE SEQUENCE [LARGE SCALE GENOMIC DNA]</scope>
    <source>
        <strain evidence="1">LP-2024</strain>
        <tissue evidence="1">Aerial parts of the thallus</tissue>
    </source>
</reference>
<dbReference type="Proteomes" id="UP001633002">
    <property type="component" value="Unassembled WGS sequence"/>
</dbReference>
<comment type="caution">
    <text evidence="1">The sequence shown here is derived from an EMBL/GenBank/DDBJ whole genome shotgun (WGS) entry which is preliminary data.</text>
</comment>
<keyword evidence="2" id="KW-1185">Reference proteome</keyword>